<accession>A0AB39NAZ7</accession>
<organism evidence="2">
    <name type="scientific">Streptomyces sp. R11</name>
    <dbReference type="NCBI Taxonomy" id="3238625"/>
    <lineage>
        <taxon>Bacteria</taxon>
        <taxon>Bacillati</taxon>
        <taxon>Actinomycetota</taxon>
        <taxon>Actinomycetes</taxon>
        <taxon>Kitasatosporales</taxon>
        <taxon>Streptomycetaceae</taxon>
        <taxon>Streptomyces</taxon>
    </lineage>
</organism>
<evidence type="ECO:0000256" key="1">
    <source>
        <dbReference type="SAM" id="MobiDB-lite"/>
    </source>
</evidence>
<dbReference type="AlphaFoldDB" id="A0AB39NAZ7"/>
<name>A0AB39NAZ7_9ACTN</name>
<proteinExistence type="predicted"/>
<dbReference type="RefSeq" id="WP_369275518.1">
    <property type="nucleotide sequence ID" value="NZ_CP163432.1"/>
</dbReference>
<reference evidence="2" key="1">
    <citation type="submission" date="2024-07" db="EMBL/GenBank/DDBJ databases">
        <authorList>
            <person name="Yu S.T."/>
        </authorList>
    </citation>
    <scope>NUCLEOTIDE SEQUENCE</scope>
    <source>
        <strain evidence="2">R11</strain>
    </source>
</reference>
<evidence type="ECO:0000313" key="2">
    <source>
        <dbReference type="EMBL" id="XDQ15586.1"/>
    </source>
</evidence>
<feature type="compositionally biased region" description="Basic residues" evidence="1">
    <location>
        <begin position="1"/>
        <end position="10"/>
    </location>
</feature>
<dbReference type="EMBL" id="CP163432">
    <property type="protein sequence ID" value="XDQ15586.1"/>
    <property type="molecule type" value="Genomic_DNA"/>
</dbReference>
<gene>
    <name evidence="2" type="ORF">AB5J55_41050</name>
</gene>
<protein>
    <submittedName>
        <fullName evidence="2">Uncharacterized protein</fullName>
    </submittedName>
</protein>
<sequence length="161" mass="18087">MVRPALRLHPRPGSPTPYDSSVGGPLLWPARQPWPYCDKWHKGPVSPLLPVAQLYARDIPLRQSPGKNDLLRVLWCPVEHPPEYKPPTALFWRTAADVTNVLATPPTPSEVEYDGYVPEPCVLAPEQITEYPNFLELPKDLHQHLADWSTWQAVAAAVDDS</sequence>
<dbReference type="Gene3D" id="2.30.320.10">
    <property type="entry name" value="YwqG-like"/>
    <property type="match status" value="1"/>
</dbReference>
<feature type="region of interest" description="Disordered" evidence="1">
    <location>
        <begin position="1"/>
        <end position="22"/>
    </location>
</feature>